<dbReference type="PROSITE" id="PS52004">
    <property type="entry name" value="KS3_2"/>
    <property type="match status" value="1"/>
</dbReference>
<dbReference type="RefSeq" id="WP_047754935.1">
    <property type="nucleotide sequence ID" value="NZ_CAJUHA010000007.1"/>
</dbReference>
<evidence type="ECO:0000256" key="5">
    <source>
        <dbReference type="ARBA" id="ARBA00022516"/>
    </source>
</evidence>
<name>A0A0G2Z857_9BACT</name>
<dbReference type="InterPro" id="IPR014030">
    <property type="entry name" value="Ketoacyl_synth_N"/>
</dbReference>
<dbReference type="PANTHER" id="PTHR11712:SF336">
    <property type="entry name" value="3-OXOACYL-[ACYL-CARRIER-PROTEIN] SYNTHASE, MITOCHONDRIAL"/>
    <property type="match status" value="1"/>
</dbReference>
<evidence type="ECO:0000256" key="11">
    <source>
        <dbReference type="PIRNR" id="PIRNR000447"/>
    </source>
</evidence>
<reference evidence="15 16" key="1">
    <citation type="submission" date="2015-04" db="EMBL/GenBank/DDBJ databases">
        <title>Complete Genome Sequence of Kosmotoga pacifica SLHLJ1.</title>
        <authorList>
            <person name="Jiang L.J."/>
            <person name="Shao Z.Z."/>
            <person name="Jebbar M."/>
        </authorList>
    </citation>
    <scope>NUCLEOTIDE SEQUENCE [LARGE SCALE GENOMIC DNA]</scope>
    <source>
        <strain evidence="15 16">SLHLJ1</strain>
    </source>
</reference>
<evidence type="ECO:0000256" key="3">
    <source>
        <dbReference type="ARBA" id="ARBA00012356"/>
    </source>
</evidence>
<comment type="function">
    <text evidence="11">Involved in the type II fatty acid elongation cycle. Catalyzes the elongation of a wide range of acyl-ACP by the addition of two carbons from malonyl-ACP to an acyl acceptor. Can efficiently catalyze the conversion of palmitoleoyl-ACP (cis-hexadec-9-enoyl-ACP) to cis-vaccenoyl-ACP (cis-octadec-11-enoyl-ACP), an essential step in the thermal regulation of fatty acid composition.</text>
</comment>
<dbReference type="NCBIfam" id="TIGR03150">
    <property type="entry name" value="fabF"/>
    <property type="match status" value="1"/>
</dbReference>
<feature type="domain" description="Ketosynthase family 3 (KS3)" evidence="14">
    <location>
        <begin position="1"/>
        <end position="406"/>
    </location>
</feature>
<protein>
    <recommendedName>
        <fullName evidence="4 11">3-oxoacyl-[acyl-carrier-protein] synthase 2</fullName>
        <ecNumber evidence="3 11">2.3.1.179</ecNumber>
    </recommendedName>
</protein>
<dbReference type="AlphaFoldDB" id="A0A0G2Z857"/>
<evidence type="ECO:0000256" key="7">
    <source>
        <dbReference type="ARBA" id="ARBA00022832"/>
    </source>
</evidence>
<dbReference type="InterPro" id="IPR018201">
    <property type="entry name" value="Ketoacyl_synth_AS"/>
</dbReference>
<evidence type="ECO:0000256" key="6">
    <source>
        <dbReference type="ARBA" id="ARBA00022679"/>
    </source>
</evidence>
<dbReference type="OrthoDB" id="9808669at2"/>
<dbReference type="KEGG" id="kpf:IX53_08230"/>
<dbReference type="Proteomes" id="UP000035159">
    <property type="component" value="Chromosome"/>
</dbReference>
<dbReference type="SUPFAM" id="SSF53901">
    <property type="entry name" value="Thiolase-like"/>
    <property type="match status" value="2"/>
</dbReference>
<dbReference type="GO" id="GO:0006633">
    <property type="term" value="P:fatty acid biosynthetic process"/>
    <property type="evidence" value="ECO:0007669"/>
    <property type="project" value="UniProtKB-UniRule"/>
</dbReference>
<dbReference type="SMART" id="SM00825">
    <property type="entry name" value="PKS_KS"/>
    <property type="match status" value="1"/>
</dbReference>
<dbReference type="GO" id="GO:0004315">
    <property type="term" value="F:3-oxoacyl-[acyl-carrier-protein] synthase activity"/>
    <property type="evidence" value="ECO:0007669"/>
    <property type="project" value="UniProtKB-UniRule"/>
</dbReference>
<keyword evidence="8" id="KW-0443">Lipid metabolism</keyword>
<dbReference type="STRING" id="1330330.IX53_08230"/>
<dbReference type="PANTHER" id="PTHR11712">
    <property type="entry name" value="POLYKETIDE SYNTHASE-RELATED"/>
    <property type="match status" value="1"/>
</dbReference>
<dbReference type="CDD" id="cd00834">
    <property type="entry name" value="KAS_I_II"/>
    <property type="match status" value="1"/>
</dbReference>
<keyword evidence="16" id="KW-1185">Reference proteome</keyword>
<evidence type="ECO:0000259" key="14">
    <source>
        <dbReference type="PROSITE" id="PS52004"/>
    </source>
</evidence>
<keyword evidence="7" id="KW-0276">Fatty acid metabolism</keyword>
<keyword evidence="9 11" id="KW-0275">Fatty acid biosynthesis</keyword>
<dbReference type="GO" id="GO:0005829">
    <property type="term" value="C:cytosol"/>
    <property type="evidence" value="ECO:0007669"/>
    <property type="project" value="TreeGrafter"/>
</dbReference>
<evidence type="ECO:0000256" key="12">
    <source>
        <dbReference type="PIRSR" id="PIRSR000447-1"/>
    </source>
</evidence>
<evidence type="ECO:0000256" key="8">
    <source>
        <dbReference type="ARBA" id="ARBA00023098"/>
    </source>
</evidence>
<dbReference type="EMBL" id="CP011232">
    <property type="protein sequence ID" value="AKI97800.1"/>
    <property type="molecule type" value="Genomic_DNA"/>
</dbReference>
<comment type="pathway">
    <text evidence="1 11">Lipid metabolism; fatty acid biosynthesis.</text>
</comment>
<evidence type="ECO:0000256" key="2">
    <source>
        <dbReference type="ARBA" id="ARBA00008467"/>
    </source>
</evidence>
<evidence type="ECO:0000313" key="16">
    <source>
        <dbReference type="Proteomes" id="UP000035159"/>
    </source>
</evidence>
<proteinExistence type="inferred from homology"/>
<evidence type="ECO:0000256" key="4">
    <source>
        <dbReference type="ARBA" id="ARBA00014657"/>
    </source>
</evidence>
<dbReference type="PIRSF" id="PIRSF000447">
    <property type="entry name" value="KAS_II"/>
    <property type="match status" value="1"/>
</dbReference>
<dbReference type="NCBIfam" id="NF005589">
    <property type="entry name" value="PRK07314.1"/>
    <property type="match status" value="1"/>
</dbReference>
<keyword evidence="10 11" id="KW-0012">Acyltransferase</keyword>
<dbReference type="InterPro" id="IPR016039">
    <property type="entry name" value="Thiolase-like"/>
</dbReference>
<dbReference type="Gene3D" id="3.40.47.10">
    <property type="match status" value="1"/>
</dbReference>
<gene>
    <name evidence="15" type="ORF">IX53_08230</name>
</gene>
<dbReference type="EC" id="2.3.1.179" evidence="3 11"/>
<dbReference type="InterPro" id="IPR000794">
    <property type="entry name" value="Beta-ketoacyl_synthase"/>
</dbReference>
<accession>A0A0G2Z857</accession>
<evidence type="ECO:0000256" key="13">
    <source>
        <dbReference type="RuleBase" id="RU003694"/>
    </source>
</evidence>
<dbReference type="UniPathway" id="UPA00094"/>
<dbReference type="InterPro" id="IPR017568">
    <property type="entry name" value="3-oxoacyl-ACP_synth-2"/>
</dbReference>
<feature type="active site" description="For beta-ketoacyl synthase activity" evidence="12">
    <location>
        <position position="162"/>
    </location>
</feature>
<evidence type="ECO:0000313" key="15">
    <source>
        <dbReference type="EMBL" id="AKI97800.1"/>
    </source>
</evidence>
<sequence length="407" mass="43463">MRRVVVTGLGVVSPIGNSVKDFWNSLEKGISGIDWIKAFDTERYRAKVAGEVKGFDPTQYMDRKEARRTSRFVQLAIASAAEAVADSGIDFDSEDLWKAGVIYGVGIGGMEVIEQQNKTLLERGPERVSPFLIPMTIANMAAGTLSIRYGLKGSCITVVSACASSTNALGEAFRAIKYGQLDIALAGGSEATITPLSIAGFDSLNALSRQSPDVASRPFDKNRDGFVMAEGSATLVLEEYEHAKKRGAKIYAEILGYGATDDASHITAPDPEGKGAMMAMKLALDEAKVSPDDIDYINAHGTSTPMNDIMETRAIKTLFGKRMELNISSTKSMHGHALGAAGAIEAVATILAIQKAIIPPTINLVEPDPECDLNYTPNTAVSKKVRYALSNSFGFGGHNASILFGQI</sequence>
<keyword evidence="6 11" id="KW-0808">Transferase</keyword>
<comment type="similarity">
    <text evidence="2 11 13">Belongs to the thiolase-like superfamily. Beta-ketoacyl-ACP synthases family.</text>
</comment>
<dbReference type="FunFam" id="3.40.47.10:FF:000009">
    <property type="entry name" value="3-oxoacyl-[acyl-carrier-protein] synthase 2"/>
    <property type="match status" value="1"/>
</dbReference>
<dbReference type="Pfam" id="PF00109">
    <property type="entry name" value="ketoacyl-synt"/>
    <property type="match status" value="1"/>
</dbReference>
<evidence type="ECO:0000256" key="10">
    <source>
        <dbReference type="ARBA" id="ARBA00023315"/>
    </source>
</evidence>
<dbReference type="InterPro" id="IPR014031">
    <property type="entry name" value="Ketoacyl_synth_C"/>
</dbReference>
<evidence type="ECO:0000256" key="1">
    <source>
        <dbReference type="ARBA" id="ARBA00005194"/>
    </source>
</evidence>
<dbReference type="Pfam" id="PF02801">
    <property type="entry name" value="Ketoacyl-synt_C"/>
    <property type="match status" value="1"/>
</dbReference>
<evidence type="ECO:0000256" key="9">
    <source>
        <dbReference type="ARBA" id="ARBA00023160"/>
    </source>
</evidence>
<organism evidence="15 16">
    <name type="scientific">Kosmotoga pacifica</name>
    <dbReference type="NCBI Taxonomy" id="1330330"/>
    <lineage>
        <taxon>Bacteria</taxon>
        <taxon>Thermotogati</taxon>
        <taxon>Thermotogota</taxon>
        <taxon>Thermotogae</taxon>
        <taxon>Kosmotogales</taxon>
        <taxon>Kosmotogaceae</taxon>
        <taxon>Kosmotoga</taxon>
    </lineage>
</organism>
<comment type="catalytic activity">
    <reaction evidence="11">
        <text>(9Z)-hexadecenoyl-[ACP] + malonyl-[ACP] + H(+) = 3-oxo-(11Z)-octadecenoyl-[ACP] + holo-[ACP] + CO2</text>
        <dbReference type="Rhea" id="RHEA:55040"/>
        <dbReference type="Rhea" id="RHEA-COMP:9623"/>
        <dbReference type="Rhea" id="RHEA-COMP:9685"/>
        <dbReference type="Rhea" id="RHEA-COMP:10800"/>
        <dbReference type="Rhea" id="RHEA-COMP:14074"/>
        <dbReference type="ChEBI" id="CHEBI:15378"/>
        <dbReference type="ChEBI" id="CHEBI:16526"/>
        <dbReference type="ChEBI" id="CHEBI:64479"/>
        <dbReference type="ChEBI" id="CHEBI:78449"/>
        <dbReference type="ChEBI" id="CHEBI:83989"/>
        <dbReference type="ChEBI" id="CHEBI:138538"/>
        <dbReference type="EC" id="2.3.1.179"/>
    </reaction>
</comment>
<dbReference type="PATRIC" id="fig|1330330.3.peg.1667"/>
<keyword evidence="5 11" id="KW-0444">Lipid biosynthesis</keyword>
<dbReference type="InterPro" id="IPR020841">
    <property type="entry name" value="PKS_Beta-ketoAc_synthase_dom"/>
</dbReference>
<dbReference type="PROSITE" id="PS00606">
    <property type="entry name" value="KS3_1"/>
    <property type="match status" value="1"/>
</dbReference>
<comment type="catalytic activity">
    <reaction evidence="11">
        <text>a fatty acyl-[ACP] + malonyl-[ACP] + H(+) = a 3-oxoacyl-[ACP] + holo-[ACP] + CO2</text>
        <dbReference type="Rhea" id="RHEA:22836"/>
        <dbReference type="Rhea" id="RHEA-COMP:9623"/>
        <dbReference type="Rhea" id="RHEA-COMP:9685"/>
        <dbReference type="Rhea" id="RHEA-COMP:9916"/>
        <dbReference type="Rhea" id="RHEA-COMP:14125"/>
        <dbReference type="ChEBI" id="CHEBI:15378"/>
        <dbReference type="ChEBI" id="CHEBI:16526"/>
        <dbReference type="ChEBI" id="CHEBI:64479"/>
        <dbReference type="ChEBI" id="CHEBI:78449"/>
        <dbReference type="ChEBI" id="CHEBI:78776"/>
        <dbReference type="ChEBI" id="CHEBI:138651"/>
    </reaction>
</comment>